<organism evidence="2 3">
    <name type="scientific">Fibrella forsythiae</name>
    <dbReference type="NCBI Taxonomy" id="2817061"/>
    <lineage>
        <taxon>Bacteria</taxon>
        <taxon>Pseudomonadati</taxon>
        <taxon>Bacteroidota</taxon>
        <taxon>Cytophagia</taxon>
        <taxon>Cytophagales</taxon>
        <taxon>Spirosomataceae</taxon>
        <taxon>Fibrella</taxon>
    </lineage>
</organism>
<feature type="compositionally biased region" description="Polar residues" evidence="1">
    <location>
        <begin position="136"/>
        <end position="153"/>
    </location>
</feature>
<dbReference type="Proteomes" id="UP000664628">
    <property type="component" value="Unassembled WGS sequence"/>
</dbReference>
<feature type="compositionally biased region" description="Basic and acidic residues" evidence="1">
    <location>
        <begin position="183"/>
        <end position="197"/>
    </location>
</feature>
<evidence type="ECO:0000313" key="2">
    <source>
        <dbReference type="EMBL" id="MBO0951168.1"/>
    </source>
</evidence>
<name>A0ABS3JME9_9BACT</name>
<evidence type="ECO:0000313" key="3">
    <source>
        <dbReference type="Proteomes" id="UP000664628"/>
    </source>
</evidence>
<keyword evidence="3" id="KW-1185">Reference proteome</keyword>
<comment type="caution">
    <text evidence="2">The sequence shown here is derived from an EMBL/GenBank/DDBJ whole genome shotgun (WGS) entry which is preliminary data.</text>
</comment>
<dbReference type="RefSeq" id="WP_207331123.1">
    <property type="nucleotide sequence ID" value="NZ_JAFMYW010000007.1"/>
</dbReference>
<feature type="region of interest" description="Disordered" evidence="1">
    <location>
        <begin position="232"/>
        <end position="251"/>
    </location>
</feature>
<protein>
    <submittedName>
        <fullName evidence="2">Helix-turn-helix transcriptional regulator</fullName>
    </submittedName>
</protein>
<reference evidence="2 3" key="1">
    <citation type="submission" date="2021-03" db="EMBL/GenBank/DDBJ databases">
        <title>Fibrella sp. HMF5405 genome sequencing and assembly.</title>
        <authorList>
            <person name="Kang H."/>
            <person name="Kim H."/>
            <person name="Bae S."/>
            <person name="Joh K."/>
        </authorList>
    </citation>
    <scope>NUCLEOTIDE SEQUENCE [LARGE SCALE GENOMIC DNA]</scope>
    <source>
        <strain evidence="2 3">HMF5405</strain>
    </source>
</reference>
<feature type="region of interest" description="Disordered" evidence="1">
    <location>
        <begin position="183"/>
        <end position="216"/>
    </location>
</feature>
<dbReference type="EMBL" id="JAFMYW010000007">
    <property type="protein sequence ID" value="MBO0951168.1"/>
    <property type="molecule type" value="Genomic_DNA"/>
</dbReference>
<evidence type="ECO:0000256" key="1">
    <source>
        <dbReference type="SAM" id="MobiDB-lite"/>
    </source>
</evidence>
<accession>A0ABS3JME9</accession>
<feature type="region of interest" description="Disordered" evidence="1">
    <location>
        <begin position="126"/>
        <end position="153"/>
    </location>
</feature>
<gene>
    <name evidence="2" type="ORF">J2I46_21460</name>
</gene>
<proteinExistence type="predicted"/>
<sequence>MHQIIKHHNEHQTYLADTIRLGTLATMETLVNTACKQLRVHLKSVLSIDNDELPPIYTNRQEIADLAKCGPRTVYDHLERLRKVGLIRKVFRGRKHDFKVWINPWILLGAVFEPPVLIDLDSARNRPSTPAMRQISPLQNTLEGNNNLPNSGVESVDKVVGLQESPVPPLPRVRLNVRLSTLEREAAPQEQRGREASLDGSPGGGAAPVDTQPDPAQITPQWLEKAQLVADDTGGQPAGSSVRLGNVPTTGGVPQLEGRDFATYKRQRVLTMAFWDVAREKFWPKQYFSKNHTDKILNLLWNDVLFGGMKCTTDQKSNELYTQRISQLNKAERFILRNKWPSVMPPLCYFSQEHYKNQLQSGAKGNFHHTTKWQIADDKQAAVVKSNQLIDQAIDSVLQLRPPRGYSGERTLIGLYSHWKHRLHREVNDGLLTERFHTTVSAAVGKLAAPNPEFSPQ</sequence>